<comment type="caution">
    <text evidence="7">The sequence shown here is derived from an EMBL/GenBank/DDBJ whole genome shotgun (WGS) entry which is preliminary data.</text>
</comment>
<accession>A0A552UI62</accession>
<evidence type="ECO:0000256" key="3">
    <source>
        <dbReference type="ARBA" id="ARBA00022989"/>
    </source>
</evidence>
<dbReference type="GO" id="GO:0097347">
    <property type="term" value="C:TAM protein secretion complex"/>
    <property type="evidence" value="ECO:0007669"/>
    <property type="project" value="TreeGrafter"/>
</dbReference>
<evidence type="ECO:0000313" key="7">
    <source>
        <dbReference type="EMBL" id="TRW17912.1"/>
    </source>
</evidence>
<gene>
    <name evidence="7" type="ORF">FMM06_07230</name>
</gene>
<dbReference type="GO" id="GO:0009306">
    <property type="term" value="P:protein secretion"/>
    <property type="evidence" value="ECO:0007669"/>
    <property type="project" value="InterPro"/>
</dbReference>
<keyword evidence="2 5" id="KW-0812">Transmembrane</keyword>
<protein>
    <submittedName>
        <fullName evidence="7">Translocation/assembly module TamB</fullName>
    </submittedName>
</protein>
<dbReference type="RefSeq" id="WP_144236606.1">
    <property type="nucleotide sequence ID" value="NZ_VJWA01000001.1"/>
</dbReference>
<feature type="transmembrane region" description="Helical" evidence="5">
    <location>
        <begin position="7"/>
        <end position="28"/>
    </location>
</feature>
<evidence type="ECO:0000256" key="4">
    <source>
        <dbReference type="ARBA" id="ARBA00023136"/>
    </source>
</evidence>
<dbReference type="InterPro" id="IPR007452">
    <property type="entry name" value="TamB_C"/>
</dbReference>
<sequence>MRAARAFWFLVAFVVLLALAGIGMIAFLDTDRGRAFVVRQLPLYAPQSGLTVRAGRIDGSIFGSATIHDLELGDQRGVFARAARVELDWRPFDLARNLLTVHALTVPELRVLRRPALRPSADKRVLPDIDIRIDRLRLDRIVLEAPVIGRPVLASLRGDADIRDGRARLNLDAASSDAGDTLRVRLDAEPDRDRFDLGLRLDAAARGIVTGLLGLAQPLEIDVAGAGKWSAWKGNATAALGGQRLAALTLGAAGGRFTAVGAVTPAKLLTGMAARLAAPALRIDASASVADRQARTIVHASSAALTVDAGGTVDFATESLAGVTIDARVLRPAAIHPRVTARDLRLRARLAGTFRAPLIDYVATAPQFAWGRTGFTNVRAVGIVAGGARPLVIPVTASASRVTGVGPTGEPLLTGLRVTGPLTLRGQALVFDAVNVRTDRLTARAAGRIDLPTGAFRVAIKGDLPRYLIPGLGLANIAGDVVATPDPAGVRVLGTATARVTRLDNPFFASLLEGLPSVVAQIAVAPDTSVAFTNARLSSPGVTVTASGTRAANGVVALAGAGVSRRYGPLGIRLLGQIEAPVVDLTLARPGFGIGLRTVVAKVEPVTGNWRFTANGATDYGRIDARGLIRPGTATAIDVGAVTLAGITGRGTLIQTTTGPFAGRLDLSGAGIDGSALLAAAGAVQRADVALTAANAKLPLAPLVAVGSGNLRATVLLDDAGPVVTGRFTAAQVRRADIVLTNANGTIDYRAGRGSAQVELAGIGEAPFTLKGRATFAGDRIELAGSGVFDRRQIGLAAPAILTRDGTDWVLAPTLVTTPDGRAELSGRWGERKAVRARLDNLGLALFAAADPRLDFGGRVSGTIDMSLPRGGLPTGNASLRVTGLSRAGLGAASLPIDLALNAAVTPAGGSARAVIVRGGAVEGRLQAQLRNIPGGDADAPLERLLAASLFAQARYNGPAQALWPLSGIEALDVRGPVRIAADIGGRLGQPTLTGTITSDGARVENVTLGTVVEKVSLDSRFTASRLDLTAFSGTIGKGSVTGSGSIGLSAIEGFPIDIRLALKNAQALKRDDLTATVTGDLRVVSSRAGARIAGNLTADAARFRIGRPASAEVPVLTVREINAEAVRRRVVPAERPTSWGLDINVKGPRIQVEGMGLQSDWRGDLALSGTATAPALAGRVRLIRGDYDFAGKRFQLTRGDLRFQGTYPPDPIIDIAAENTSAQFTATLTITGTGLRPEIAFGSVPALPQDEVLSRVLFGSTIANLSAPEALQLAGALASLRGGRGEGLNPINLVRKGLGIDRLRILPADTVSGRRTSVAAGQYIGRRVYLELASDAQGYTATNIEVALTRSLSILSQVATQGGTSVNLRLKKDY</sequence>
<evidence type="ECO:0000256" key="1">
    <source>
        <dbReference type="ARBA" id="ARBA00004167"/>
    </source>
</evidence>
<feature type="domain" description="Translocation and assembly module TamB C-terminal" evidence="6">
    <location>
        <begin position="1033"/>
        <end position="1375"/>
    </location>
</feature>
<dbReference type="PANTHER" id="PTHR36985:SF1">
    <property type="entry name" value="TRANSLOCATION AND ASSEMBLY MODULE SUBUNIT TAMB"/>
    <property type="match status" value="1"/>
</dbReference>
<dbReference type="Proteomes" id="UP000317894">
    <property type="component" value="Unassembled WGS sequence"/>
</dbReference>
<evidence type="ECO:0000256" key="5">
    <source>
        <dbReference type="SAM" id="Phobius"/>
    </source>
</evidence>
<dbReference type="OrthoDB" id="7784409at2"/>
<keyword evidence="4 5" id="KW-0472">Membrane</keyword>
<proteinExistence type="predicted"/>
<dbReference type="EMBL" id="VJWA01000001">
    <property type="protein sequence ID" value="TRW17912.1"/>
    <property type="molecule type" value="Genomic_DNA"/>
</dbReference>
<evidence type="ECO:0000313" key="8">
    <source>
        <dbReference type="Proteomes" id="UP000317894"/>
    </source>
</evidence>
<evidence type="ECO:0000259" key="6">
    <source>
        <dbReference type="Pfam" id="PF04357"/>
    </source>
</evidence>
<dbReference type="PANTHER" id="PTHR36985">
    <property type="entry name" value="TRANSLOCATION AND ASSEMBLY MODULE SUBUNIT TAMB"/>
    <property type="match status" value="1"/>
</dbReference>
<keyword evidence="8" id="KW-1185">Reference proteome</keyword>
<dbReference type="GO" id="GO:0005886">
    <property type="term" value="C:plasma membrane"/>
    <property type="evidence" value="ECO:0007669"/>
    <property type="project" value="InterPro"/>
</dbReference>
<name>A0A552UI62_9SPHN</name>
<reference evidence="7 8" key="1">
    <citation type="submission" date="2019-07" db="EMBL/GenBank/DDBJ databases">
        <title>Novel species isolated from glacier.</title>
        <authorList>
            <person name="Liu Q."/>
            <person name="Xin Y.-H."/>
        </authorList>
    </citation>
    <scope>NUCLEOTIDE SEQUENCE [LARGE SCALE GENOMIC DNA]</scope>
    <source>
        <strain evidence="7 8">LB1R16</strain>
    </source>
</reference>
<comment type="subcellular location">
    <subcellularLocation>
        <location evidence="1">Membrane</location>
        <topology evidence="1">Single-pass membrane protein</topology>
    </subcellularLocation>
</comment>
<dbReference type="Pfam" id="PF04357">
    <property type="entry name" value="TamB"/>
    <property type="match status" value="1"/>
</dbReference>
<evidence type="ECO:0000256" key="2">
    <source>
        <dbReference type="ARBA" id="ARBA00022692"/>
    </source>
</evidence>
<organism evidence="7 8">
    <name type="scientific">Glacieibacterium frigidum</name>
    <dbReference type="NCBI Taxonomy" id="2593303"/>
    <lineage>
        <taxon>Bacteria</taxon>
        <taxon>Pseudomonadati</taxon>
        <taxon>Pseudomonadota</taxon>
        <taxon>Alphaproteobacteria</taxon>
        <taxon>Sphingomonadales</taxon>
        <taxon>Sphingosinicellaceae</taxon>
        <taxon>Glacieibacterium</taxon>
    </lineage>
</organism>
<keyword evidence="3 5" id="KW-1133">Transmembrane helix</keyword>